<feature type="transmembrane region" description="Helical" evidence="1">
    <location>
        <begin position="138"/>
        <end position="155"/>
    </location>
</feature>
<organism evidence="3 4">
    <name type="scientific">Candidatus Abzuiibacterium crystallinum</name>
    <dbReference type="NCBI Taxonomy" id="1974748"/>
    <lineage>
        <taxon>Bacteria</taxon>
        <taxon>Pseudomonadati</taxon>
        <taxon>Candidatus Omnitrophota</taxon>
        <taxon>Candidatus Abzuiibacterium</taxon>
    </lineage>
</organism>
<comment type="caution">
    <text evidence="3">The sequence shown here is derived from an EMBL/GenBank/DDBJ whole genome shotgun (WGS) entry which is preliminary data.</text>
</comment>
<name>A0A2H0LQJ3_9BACT</name>
<sequence length="1197" mass="134626">MKPKSFCLKIIAVLTALTFLTTSTVSFADTAYLQEVWQNEVSHLRTRSIADAPSLAAQYFGLKDSPVETIDPTGFNAYLTSGISLVSAPPIVQTWHSELRDFAFDLRNAERLEKNQRKDFKDRYALFLKKYGSVIDNIFFFLMIGAGALAAMWAFNRNMGFVKVMIAAVIAAGPVGILGAFVTKGKNLRRQEKDNDQSQFHSELRTSNAKAEKRTQTAKMALPAKYKTIWGFGSILLGALIALFVISYFPNILHSTLITQGADSVAEAAGIAIVGLSIFISFFILKHVIKWVSGNQYHIQSEFDGFNDRHHQSFMDVQAFLSSHVKNPAQAPRQYEVTQALPVRRDKNDEAWVFFSEANGWIDENSFYRVLGIKTPKENTNDERMEGIDETGQPVWVIRKPGRILLAYQPVERTGDVLRQVTNLFLRLREHRQWDFTLVWHPRSQTDEIVLVPKMRRLPSLKKNRFRLARSELREVNAQQQVDQIHRIRQWLDRFFLLSAVLAGLITAAIFTAWGAKLNWETWVFSALVSFGVLVIGYRVTQRYVKLEKVLQSLPIQVVKFAWFPGFDHEAYGSDFEARLTNAIFAFLNSMPEAVELAFKTDRESSPLWSLENEVAGTPDTFDFHTHIMSNPRHRQLQVAVEKTNGGEVASVIVRLDHFHPVQIPQAAQPNSISQRSENREVKSSLSVSMPEAVLPQSNIYRGEGESAKKSAAFAKYVNQELDFVRKRIRSILAVLKLKWRAKQSLVLESVIEEFSKLLMNVHGDIDRFKDGGSTYQALGTALITISDRVVLAKNHLDALEWRPVFKEAYSRLAEIEDMLGQLFALSDPTNEADLTDDESGLTFSRPELRKNEESLKVRARAARRAIKQLQTDIAGELKRWPAVVEAVLTRIDELDQKVEQGLSITAVEGDLESSLGVDGQLVWTVQAESLIRSLGQEADYLREIKNELDAADFTLKRLPREEKGFSPETVQALERKQKLLSAKLDQLRLKVQSIQSVQKSVSAVIRLLDRVIEAYAEKSAAKTELRLQATMNDGELAAEWADRLFGINESSAVSSQAGVLISRYALADYGNPEPVGIILQEAAKASTVRLAVAATDSIVRDLVKRVNQTLPEAKQIIIGRNYQEAAGLLKAEGASYVRVIASESERGGLQEQLLRSIGNDVYFVKRGDLQSVFHFLGVSESLINAFRNELRLAYAA</sequence>
<keyword evidence="1" id="KW-0812">Transmembrane</keyword>
<reference evidence="3 4" key="1">
    <citation type="submission" date="2017-09" db="EMBL/GenBank/DDBJ databases">
        <title>Depth-based differentiation of microbial function through sediment-hosted aquifers and enrichment of novel symbionts in the deep terrestrial subsurface.</title>
        <authorList>
            <person name="Probst A.J."/>
            <person name="Ladd B."/>
            <person name="Jarett J.K."/>
            <person name="Geller-Mcgrath D.E."/>
            <person name="Sieber C.M."/>
            <person name="Emerson J.B."/>
            <person name="Anantharaman K."/>
            <person name="Thomas B.C."/>
            <person name="Malmstrom R."/>
            <person name="Stieglmeier M."/>
            <person name="Klingl A."/>
            <person name="Woyke T."/>
            <person name="Ryan C.M."/>
            <person name="Banfield J.F."/>
        </authorList>
    </citation>
    <scope>NUCLEOTIDE SEQUENCE [LARGE SCALE GENOMIC DNA]</scope>
    <source>
        <strain evidence="3">CG11_big_fil_rev_8_21_14_0_20_45_26</strain>
    </source>
</reference>
<evidence type="ECO:0000313" key="3">
    <source>
        <dbReference type="EMBL" id="PIQ86700.1"/>
    </source>
</evidence>
<feature type="transmembrane region" description="Helical" evidence="1">
    <location>
        <begin position="495"/>
        <end position="516"/>
    </location>
</feature>
<keyword evidence="1" id="KW-0472">Membrane</keyword>
<keyword evidence="2" id="KW-0732">Signal</keyword>
<evidence type="ECO:0000256" key="1">
    <source>
        <dbReference type="SAM" id="Phobius"/>
    </source>
</evidence>
<dbReference type="EMBL" id="PCVY01000037">
    <property type="protein sequence ID" value="PIQ86700.1"/>
    <property type="molecule type" value="Genomic_DNA"/>
</dbReference>
<proteinExistence type="predicted"/>
<gene>
    <name evidence="3" type="ORF">COV74_03805</name>
</gene>
<protein>
    <submittedName>
        <fullName evidence="3">Uncharacterized protein</fullName>
    </submittedName>
</protein>
<feature type="transmembrane region" description="Helical" evidence="1">
    <location>
        <begin position="229"/>
        <end position="249"/>
    </location>
</feature>
<keyword evidence="1" id="KW-1133">Transmembrane helix</keyword>
<feature type="chain" id="PRO_5013776006" evidence="2">
    <location>
        <begin position="29"/>
        <end position="1197"/>
    </location>
</feature>
<feature type="transmembrane region" description="Helical" evidence="1">
    <location>
        <begin position="269"/>
        <end position="289"/>
    </location>
</feature>
<dbReference type="Proteomes" id="UP000230859">
    <property type="component" value="Unassembled WGS sequence"/>
</dbReference>
<dbReference type="AlphaFoldDB" id="A0A2H0LQJ3"/>
<feature type="signal peptide" evidence="2">
    <location>
        <begin position="1"/>
        <end position="28"/>
    </location>
</feature>
<accession>A0A2H0LQJ3</accession>
<evidence type="ECO:0000313" key="4">
    <source>
        <dbReference type="Proteomes" id="UP000230859"/>
    </source>
</evidence>
<evidence type="ECO:0000256" key="2">
    <source>
        <dbReference type="SAM" id="SignalP"/>
    </source>
</evidence>
<feature type="transmembrane region" description="Helical" evidence="1">
    <location>
        <begin position="161"/>
        <end position="183"/>
    </location>
</feature>